<evidence type="ECO:0000259" key="3">
    <source>
        <dbReference type="Pfam" id="PF00263"/>
    </source>
</evidence>
<dbReference type="InterPro" id="IPR050810">
    <property type="entry name" value="Bact_Secretion_Sys_Channel"/>
</dbReference>
<dbReference type="Pfam" id="PF04972">
    <property type="entry name" value="BON"/>
    <property type="match status" value="1"/>
</dbReference>
<accession>A0ABT8AFE5</accession>
<dbReference type="PANTHER" id="PTHR30332">
    <property type="entry name" value="PROBABLE GENERAL SECRETION PATHWAY PROTEIN D"/>
    <property type="match status" value="1"/>
</dbReference>
<evidence type="ECO:0000256" key="1">
    <source>
        <dbReference type="RuleBase" id="RU004003"/>
    </source>
</evidence>
<feature type="signal peptide" evidence="2">
    <location>
        <begin position="1"/>
        <end position="19"/>
    </location>
</feature>
<comment type="similarity">
    <text evidence="1">Belongs to the bacterial secretin family.</text>
</comment>
<feature type="domain" description="BON" evidence="4">
    <location>
        <begin position="136"/>
        <end position="189"/>
    </location>
</feature>
<evidence type="ECO:0000313" key="7">
    <source>
        <dbReference type="Proteomes" id="UP001529369"/>
    </source>
</evidence>
<dbReference type="RefSeq" id="WP_290320519.1">
    <property type="nucleotide sequence ID" value="NZ_JAUFPN010000206.1"/>
</dbReference>
<feature type="domain" description="Pilus formation protein N-terminal" evidence="5">
    <location>
        <begin position="55"/>
        <end position="121"/>
    </location>
</feature>
<evidence type="ECO:0000259" key="5">
    <source>
        <dbReference type="Pfam" id="PF13629"/>
    </source>
</evidence>
<feature type="domain" description="Type II/III secretion system secretin-like" evidence="3">
    <location>
        <begin position="261"/>
        <end position="426"/>
    </location>
</feature>
<dbReference type="EMBL" id="JAUFPN010000206">
    <property type="protein sequence ID" value="MDN3568405.1"/>
    <property type="molecule type" value="Genomic_DNA"/>
</dbReference>
<dbReference type="InterPro" id="IPR032789">
    <property type="entry name" value="T2SS-T3SS_pil_N"/>
</dbReference>
<proteinExistence type="inferred from homology"/>
<reference evidence="7" key="1">
    <citation type="journal article" date="2019" name="Int. J. Syst. Evol. Microbiol.">
        <title>The Global Catalogue of Microorganisms (GCM) 10K type strain sequencing project: providing services to taxonomists for standard genome sequencing and annotation.</title>
        <authorList>
            <consortium name="The Broad Institute Genomics Platform"/>
            <consortium name="The Broad Institute Genome Sequencing Center for Infectious Disease"/>
            <person name="Wu L."/>
            <person name="Ma J."/>
        </authorList>
    </citation>
    <scope>NUCLEOTIDE SEQUENCE [LARGE SCALE GENOMIC DNA]</scope>
    <source>
        <strain evidence="7">CECT 7131</strain>
    </source>
</reference>
<gene>
    <name evidence="6" type="ORF">QWZ14_28835</name>
</gene>
<dbReference type="InterPro" id="IPR001775">
    <property type="entry name" value="GspD/PilQ"/>
</dbReference>
<keyword evidence="7" id="KW-1185">Reference proteome</keyword>
<dbReference type="PANTHER" id="PTHR30332:SF17">
    <property type="entry name" value="TYPE IV PILIATION SYSTEM PROTEIN DR_0774-RELATED"/>
    <property type="match status" value="1"/>
</dbReference>
<evidence type="ECO:0000259" key="4">
    <source>
        <dbReference type="Pfam" id="PF04972"/>
    </source>
</evidence>
<dbReference type="Pfam" id="PF00263">
    <property type="entry name" value="Secretin"/>
    <property type="match status" value="1"/>
</dbReference>
<evidence type="ECO:0000313" key="6">
    <source>
        <dbReference type="EMBL" id="MDN3568405.1"/>
    </source>
</evidence>
<dbReference type="Pfam" id="PF13629">
    <property type="entry name" value="T2SS-T3SS_pil_N"/>
    <property type="match status" value="1"/>
</dbReference>
<name>A0ABT8AFE5_9PROT</name>
<dbReference type="PRINTS" id="PR00811">
    <property type="entry name" value="BCTERIALGSPD"/>
</dbReference>
<protein>
    <submittedName>
        <fullName evidence="6">Type II and III secretion system protein family protein</fullName>
    </submittedName>
</protein>
<dbReference type="InterPro" id="IPR007055">
    <property type="entry name" value="BON_dom"/>
</dbReference>
<keyword evidence="2" id="KW-0732">Signal</keyword>
<feature type="chain" id="PRO_5046430814" evidence="2">
    <location>
        <begin position="20"/>
        <end position="475"/>
    </location>
</feature>
<dbReference type="InterPro" id="IPR004846">
    <property type="entry name" value="T2SS/T3SS_dom"/>
</dbReference>
<dbReference type="Proteomes" id="UP001529369">
    <property type="component" value="Unassembled WGS sequence"/>
</dbReference>
<sequence>MRIAPCLSAVLLLPALVQAAETPPATPAAFVPLNAAPMRQLTRENSATLQAGVGLAIEAGAGRILQLGRPAGSVFAADPRVVEVRPASPTSLFLFGVAPGRTTVAALDAQGNAVAQYEVTVRASGFGAAEAQSTLARLLPGQRIRAEARGNGIALLGEVATPADADQAVNIARGYLADGQQLDNRLSVLGQIQVNLRVRIAEVSREVTRQLGIDWQALGTIGRFSLSLMTRNAIADAVNPSSQLGASVVSGASNANAIIDALAQDRLITVLAEPNLTAMSGEAASFLVGGEFPIPVALRDNVVTIQFKQFGVSLAFVPTVMSQDRISLKVRPEVSELSDQGAVRIAAGNASIQIPALTVRRAETTVELGSGQSFAIAGLLQDGSRNLGRALPGVGEVPVLGALFRSDRFQRNETELVIVITPYVVRPVSSPVALRAPTDNFVPPGDADRILLFRQIARPRGLPVRLPGDAGFAFH</sequence>
<organism evidence="6 7">
    <name type="scientific">Paeniroseomonas aquatica</name>
    <dbReference type="NCBI Taxonomy" id="373043"/>
    <lineage>
        <taxon>Bacteria</taxon>
        <taxon>Pseudomonadati</taxon>
        <taxon>Pseudomonadota</taxon>
        <taxon>Alphaproteobacteria</taxon>
        <taxon>Acetobacterales</taxon>
        <taxon>Acetobacteraceae</taxon>
        <taxon>Paeniroseomonas</taxon>
    </lineage>
</organism>
<evidence type="ECO:0000256" key="2">
    <source>
        <dbReference type="SAM" id="SignalP"/>
    </source>
</evidence>
<comment type="caution">
    <text evidence="6">The sequence shown here is derived from an EMBL/GenBank/DDBJ whole genome shotgun (WGS) entry which is preliminary data.</text>
</comment>